<dbReference type="Proteomes" id="UP000198749">
    <property type="component" value="Unassembled WGS sequence"/>
</dbReference>
<dbReference type="Pfam" id="PF02036">
    <property type="entry name" value="SCP2"/>
    <property type="match status" value="1"/>
</dbReference>
<dbReference type="OrthoDB" id="9809312at2"/>
<evidence type="ECO:0000259" key="1">
    <source>
        <dbReference type="Pfam" id="PF02036"/>
    </source>
</evidence>
<evidence type="ECO:0000313" key="3">
    <source>
        <dbReference type="Proteomes" id="UP000198749"/>
    </source>
</evidence>
<gene>
    <name evidence="2" type="ORF">SAMN03080615_03103</name>
</gene>
<dbReference type="AlphaFoldDB" id="A0A1H9JPQ8"/>
<dbReference type="STRING" id="355243.SAMN03080615_03103"/>
<dbReference type="PANTHER" id="PTHR10094">
    <property type="entry name" value="STEROL CARRIER PROTEIN 2 SCP-2 FAMILY PROTEIN"/>
    <property type="match status" value="1"/>
</dbReference>
<evidence type="ECO:0000313" key="2">
    <source>
        <dbReference type="EMBL" id="SEQ88832.1"/>
    </source>
</evidence>
<keyword evidence="3" id="KW-1185">Reference proteome</keyword>
<feature type="domain" description="SCP2" evidence="1">
    <location>
        <begin position="17"/>
        <end position="102"/>
    </location>
</feature>
<dbReference type="SUPFAM" id="SSF55718">
    <property type="entry name" value="SCP-like"/>
    <property type="match status" value="1"/>
</dbReference>
<dbReference type="PANTHER" id="PTHR10094:SF25">
    <property type="entry name" value="SCP2 STEROL-BINDING DOMAIN-CONTAINING PROTEIN 1"/>
    <property type="match status" value="1"/>
</dbReference>
<reference evidence="3" key="1">
    <citation type="submission" date="2016-10" db="EMBL/GenBank/DDBJ databases">
        <authorList>
            <person name="Varghese N."/>
            <person name="Submissions S."/>
        </authorList>
    </citation>
    <scope>NUCLEOTIDE SEQUENCE [LARGE SCALE GENOMIC DNA]</scope>
    <source>
        <strain evidence="3">DSM 18887</strain>
    </source>
</reference>
<organism evidence="2 3">
    <name type="scientific">Amphritea atlantica</name>
    <dbReference type="NCBI Taxonomy" id="355243"/>
    <lineage>
        <taxon>Bacteria</taxon>
        <taxon>Pseudomonadati</taxon>
        <taxon>Pseudomonadota</taxon>
        <taxon>Gammaproteobacteria</taxon>
        <taxon>Oceanospirillales</taxon>
        <taxon>Oceanospirillaceae</taxon>
        <taxon>Amphritea</taxon>
    </lineage>
</organism>
<protein>
    <submittedName>
        <fullName evidence="2">Putative sterol carrier protein</fullName>
    </submittedName>
</protein>
<dbReference type="GO" id="GO:0005829">
    <property type="term" value="C:cytosol"/>
    <property type="evidence" value="ECO:0007669"/>
    <property type="project" value="TreeGrafter"/>
</dbReference>
<sequence>MSEIQGLFETMAGRFNSDAAAGLEAVFQYKLDEGDAYYVAISGGECALDKGLHDNPSVVLMMDSETFKEVLEGETNGMQAFMAGRIRAEGDVMLATRLEALFPAG</sequence>
<dbReference type="InterPro" id="IPR003033">
    <property type="entry name" value="SCP2_sterol-bd_dom"/>
</dbReference>
<dbReference type="Gene3D" id="3.30.1050.10">
    <property type="entry name" value="SCP2 sterol-binding domain"/>
    <property type="match status" value="1"/>
</dbReference>
<dbReference type="EMBL" id="FOGB01000010">
    <property type="protein sequence ID" value="SEQ88832.1"/>
    <property type="molecule type" value="Genomic_DNA"/>
</dbReference>
<dbReference type="InterPro" id="IPR036527">
    <property type="entry name" value="SCP2_sterol-bd_dom_sf"/>
</dbReference>
<proteinExistence type="predicted"/>
<accession>A0A1H9JPQ8</accession>
<name>A0A1H9JPQ8_9GAMM</name>